<proteinExistence type="predicted"/>
<evidence type="ECO:0000256" key="1">
    <source>
        <dbReference type="SAM" id="Coils"/>
    </source>
</evidence>
<evidence type="ECO:0000313" key="3">
    <source>
        <dbReference type="Proteomes" id="UP001205906"/>
    </source>
</evidence>
<dbReference type="EMBL" id="JAMXQS010000006">
    <property type="protein sequence ID" value="MCO6050641.1"/>
    <property type="molecule type" value="Genomic_DNA"/>
</dbReference>
<name>A0ABT1C907_9HYPH</name>
<comment type="caution">
    <text evidence="2">The sequence shown here is derived from an EMBL/GenBank/DDBJ whole genome shotgun (WGS) entry which is preliminary data.</text>
</comment>
<evidence type="ECO:0008006" key="4">
    <source>
        <dbReference type="Google" id="ProtNLM"/>
    </source>
</evidence>
<reference evidence="2 3" key="1">
    <citation type="submission" date="2022-06" db="EMBL/GenBank/DDBJ databases">
        <title>Mesorhizobium sp. strain RP14 Genome sequencing and assembly.</title>
        <authorList>
            <person name="Kim I."/>
        </authorList>
    </citation>
    <scope>NUCLEOTIDE SEQUENCE [LARGE SCALE GENOMIC DNA]</scope>
    <source>
        <strain evidence="3">RP14(2022)</strain>
    </source>
</reference>
<accession>A0ABT1C907</accession>
<evidence type="ECO:0000313" key="2">
    <source>
        <dbReference type="EMBL" id="MCO6050641.1"/>
    </source>
</evidence>
<sequence>MADEPQQKSERFNMFISPSELAAIDEWSFQNRIRSKSEAVRRLVQIGLVYDVETRASRDHARKAIQESLAGLNQLSALLRASEGETAYAVHAAMGPLIAGGRALVALFQDMAATDSTANAMESVEEFEQALQDAAEERAKIDAQRTK</sequence>
<gene>
    <name evidence="2" type="ORF">NGM99_12695</name>
</gene>
<protein>
    <recommendedName>
        <fullName evidence="4">CopG family transcriptional regulator</fullName>
    </recommendedName>
</protein>
<keyword evidence="3" id="KW-1185">Reference proteome</keyword>
<feature type="coiled-coil region" evidence="1">
    <location>
        <begin position="117"/>
        <end position="144"/>
    </location>
</feature>
<dbReference type="RefSeq" id="WP_252819463.1">
    <property type="nucleotide sequence ID" value="NZ_JAMXQS010000006.1"/>
</dbReference>
<keyword evidence="1" id="KW-0175">Coiled coil</keyword>
<dbReference type="Proteomes" id="UP001205906">
    <property type="component" value="Unassembled WGS sequence"/>
</dbReference>
<organism evidence="2 3">
    <name type="scientific">Mesorhizobium liriopis</name>
    <dbReference type="NCBI Taxonomy" id="2953882"/>
    <lineage>
        <taxon>Bacteria</taxon>
        <taxon>Pseudomonadati</taxon>
        <taxon>Pseudomonadota</taxon>
        <taxon>Alphaproteobacteria</taxon>
        <taxon>Hyphomicrobiales</taxon>
        <taxon>Phyllobacteriaceae</taxon>
        <taxon>Mesorhizobium</taxon>
    </lineage>
</organism>